<accession>A0A8H5AVX1</accession>
<dbReference type="SMART" id="SM01274">
    <property type="entry name" value="malic"/>
    <property type="match status" value="1"/>
</dbReference>
<dbReference type="Proteomes" id="UP000567179">
    <property type="component" value="Unassembled WGS sequence"/>
</dbReference>
<dbReference type="AlphaFoldDB" id="A0A8H5AVX1"/>
<name>A0A8H5AVX1_9AGAR</name>
<dbReference type="InterPro" id="IPR036291">
    <property type="entry name" value="NAD(P)-bd_dom_sf"/>
</dbReference>
<dbReference type="GO" id="GO:0051287">
    <property type="term" value="F:NAD binding"/>
    <property type="evidence" value="ECO:0007669"/>
    <property type="project" value="InterPro"/>
</dbReference>
<dbReference type="Gene3D" id="3.40.50.720">
    <property type="entry name" value="NAD(P)-binding Rossmann-like Domain"/>
    <property type="match status" value="1"/>
</dbReference>
<keyword evidence="3 5" id="KW-0479">Metal-binding</keyword>
<dbReference type="Pfam" id="PF01822">
    <property type="entry name" value="WSC"/>
    <property type="match status" value="1"/>
</dbReference>
<dbReference type="GO" id="GO:0005829">
    <property type="term" value="C:cytosol"/>
    <property type="evidence" value="ECO:0007669"/>
    <property type="project" value="TreeGrafter"/>
</dbReference>
<dbReference type="PANTHER" id="PTHR23406:SF34">
    <property type="entry name" value="NAD-DEPENDENT MALIC ENZYME, MITOCHONDRIAL"/>
    <property type="match status" value="1"/>
</dbReference>
<dbReference type="InterPro" id="IPR037062">
    <property type="entry name" value="Malic_N_dom_sf"/>
</dbReference>
<dbReference type="SMART" id="SM00321">
    <property type="entry name" value="WSC"/>
    <property type="match status" value="1"/>
</dbReference>
<dbReference type="GO" id="GO:0005739">
    <property type="term" value="C:mitochondrion"/>
    <property type="evidence" value="ECO:0007669"/>
    <property type="project" value="TreeGrafter"/>
</dbReference>
<dbReference type="SUPFAM" id="SSF51735">
    <property type="entry name" value="NAD(P)-binding Rossmann-fold domains"/>
    <property type="match status" value="1"/>
</dbReference>
<comment type="caution">
    <text evidence="8">The sequence shown here is derived from an EMBL/GenBank/DDBJ whole genome shotgun (WGS) entry which is preliminary data.</text>
</comment>
<organism evidence="8 9">
    <name type="scientific">Psilocybe cf. subviscida</name>
    <dbReference type="NCBI Taxonomy" id="2480587"/>
    <lineage>
        <taxon>Eukaryota</taxon>
        <taxon>Fungi</taxon>
        <taxon>Dikarya</taxon>
        <taxon>Basidiomycota</taxon>
        <taxon>Agaricomycotina</taxon>
        <taxon>Agaricomycetes</taxon>
        <taxon>Agaricomycetidae</taxon>
        <taxon>Agaricales</taxon>
        <taxon>Agaricineae</taxon>
        <taxon>Strophariaceae</taxon>
        <taxon>Psilocybe</taxon>
    </lineage>
</organism>
<dbReference type="InterPro" id="IPR046346">
    <property type="entry name" value="Aminoacid_DH-like_N_sf"/>
</dbReference>
<evidence type="ECO:0000313" key="8">
    <source>
        <dbReference type="EMBL" id="KAF5311871.1"/>
    </source>
</evidence>
<keyword evidence="5" id="KW-0560">Oxidoreductase</keyword>
<evidence type="ECO:0000256" key="4">
    <source>
        <dbReference type="ARBA" id="ARBA00023027"/>
    </source>
</evidence>
<keyword evidence="9" id="KW-1185">Reference proteome</keyword>
<dbReference type="EMBL" id="JAACJJ010000056">
    <property type="protein sequence ID" value="KAF5311871.1"/>
    <property type="molecule type" value="Genomic_DNA"/>
</dbReference>
<comment type="similarity">
    <text evidence="2 5">Belongs to the malic enzymes family.</text>
</comment>
<dbReference type="PRINTS" id="PR00072">
    <property type="entry name" value="MALOXRDTASE"/>
</dbReference>
<dbReference type="Gene3D" id="3.40.50.10380">
    <property type="entry name" value="Malic enzyme, N-terminal domain"/>
    <property type="match status" value="1"/>
</dbReference>
<dbReference type="InterPro" id="IPR002889">
    <property type="entry name" value="WSC_carb-bd"/>
</dbReference>
<evidence type="ECO:0000259" key="7">
    <source>
        <dbReference type="PROSITE" id="PS51212"/>
    </source>
</evidence>
<dbReference type="SMART" id="SM00919">
    <property type="entry name" value="Malic_M"/>
    <property type="match status" value="1"/>
</dbReference>
<evidence type="ECO:0000256" key="6">
    <source>
        <dbReference type="SAM" id="MobiDB-lite"/>
    </source>
</evidence>
<protein>
    <recommendedName>
        <fullName evidence="5">Malic enzyme</fullName>
    </recommendedName>
</protein>
<evidence type="ECO:0000256" key="2">
    <source>
        <dbReference type="ARBA" id="ARBA00008785"/>
    </source>
</evidence>
<dbReference type="GO" id="GO:0004471">
    <property type="term" value="F:malate dehydrogenase (decarboxylating) (NAD+) activity"/>
    <property type="evidence" value="ECO:0007669"/>
    <property type="project" value="TreeGrafter"/>
</dbReference>
<reference evidence="8 9" key="1">
    <citation type="journal article" date="2020" name="ISME J.">
        <title>Uncovering the hidden diversity of litter-decomposition mechanisms in mushroom-forming fungi.</title>
        <authorList>
            <person name="Floudas D."/>
            <person name="Bentzer J."/>
            <person name="Ahren D."/>
            <person name="Johansson T."/>
            <person name="Persson P."/>
            <person name="Tunlid A."/>
        </authorList>
    </citation>
    <scope>NUCLEOTIDE SEQUENCE [LARGE SCALE GENOMIC DNA]</scope>
    <source>
        <strain evidence="8 9">CBS 101986</strain>
    </source>
</reference>
<gene>
    <name evidence="8" type="ORF">D9619_002376</name>
</gene>
<dbReference type="Pfam" id="PF03949">
    <property type="entry name" value="Malic_M"/>
    <property type="match status" value="1"/>
</dbReference>
<dbReference type="InterPro" id="IPR012302">
    <property type="entry name" value="Malic_NAD-bd"/>
</dbReference>
<dbReference type="NCBIfam" id="NF010052">
    <property type="entry name" value="PRK13529.1"/>
    <property type="match status" value="1"/>
</dbReference>
<dbReference type="GO" id="GO:0046872">
    <property type="term" value="F:metal ion binding"/>
    <property type="evidence" value="ECO:0007669"/>
    <property type="project" value="UniProtKB-KW"/>
</dbReference>
<evidence type="ECO:0000256" key="5">
    <source>
        <dbReference type="RuleBase" id="RU003426"/>
    </source>
</evidence>
<dbReference type="GO" id="GO:0006108">
    <property type="term" value="P:malate metabolic process"/>
    <property type="evidence" value="ECO:0007669"/>
    <property type="project" value="TreeGrafter"/>
</dbReference>
<dbReference type="InterPro" id="IPR015884">
    <property type="entry name" value="Malic_enzyme_CS"/>
</dbReference>
<dbReference type="InterPro" id="IPR001891">
    <property type="entry name" value="Malic_OxRdtase"/>
</dbReference>
<evidence type="ECO:0000256" key="3">
    <source>
        <dbReference type="ARBA" id="ARBA00022723"/>
    </source>
</evidence>
<feature type="region of interest" description="Disordered" evidence="6">
    <location>
        <begin position="156"/>
        <end position="211"/>
    </location>
</feature>
<dbReference type="PROSITE" id="PS00331">
    <property type="entry name" value="MALIC_ENZYMES"/>
    <property type="match status" value="1"/>
</dbReference>
<dbReference type="PROSITE" id="PS51212">
    <property type="entry name" value="WSC"/>
    <property type="match status" value="1"/>
</dbReference>
<proteinExistence type="inferred from homology"/>
<dbReference type="InterPro" id="IPR012301">
    <property type="entry name" value="Malic_N_dom"/>
</dbReference>
<dbReference type="SUPFAM" id="SSF53223">
    <property type="entry name" value="Aminoacid dehydrogenase-like, N-terminal domain"/>
    <property type="match status" value="1"/>
</dbReference>
<keyword evidence="4" id="KW-0520">NAD</keyword>
<feature type="domain" description="WSC" evidence="7">
    <location>
        <begin position="55"/>
        <end position="149"/>
    </location>
</feature>
<evidence type="ECO:0000256" key="1">
    <source>
        <dbReference type="ARBA" id="ARBA00001936"/>
    </source>
</evidence>
<dbReference type="PANTHER" id="PTHR23406">
    <property type="entry name" value="MALIC ENZYME-RELATED"/>
    <property type="match status" value="1"/>
</dbReference>
<comment type="cofactor">
    <cofactor evidence="1">
        <name>Mn(2+)</name>
        <dbReference type="ChEBI" id="CHEBI:29035"/>
    </cofactor>
</comment>
<sequence length="890" mass="95946">MLYGSAQKLDDSACTFPCGGDANETCGGASKISLYQNMNAGVLPIADNKPTVAGGWSFLGCFSDALNGKPRTLDVRLDIPTVVTIESCTARCASAGFTTAGLEFSQECWCGNDFDRTTEDRLSACSMTCKADHTELCGAANFLSIYTLGASAASSSTATPTTAAPSTAKPTTTALPTTTVAPTTATPNTTTSPTTIAKSTTTSTPGASTTITTTTRTTTIPILPAADKQERKSTLHDHKPAHLITPIRVALRGSALLSSPRFNKGTGFTAAERAVFFIQGRLPYRSNTLEEQCARAYEQLEDRKEMLRKNTFLQSLKGQNWTLYYALLARHLKELVPVIYTPTEAEAIASYSHLFRRSEGMFLSFPHRDHMEADFLEQTHGRELDLIVVTDAEAILGIGDQGVGPTTDPSFGRLIGGMDPAKSLSVTLDVGTNNKDLLEDPLYVGWPEHRVRGEPYDKFVDQFVQLVRKYYPNALLHFEDFGITNAYRILQRYRGQHAVFNDDIQGTGAVTLACVLAAIRVSRLGRVAAGTATPDEPDSEQKEKKKAKLSDQRFVIFGGGSAGMGIAAQLRDAMIAADEASTGNDSEAQISKEDATRKFWVVDKQGLLYQELSESGVEGFSVNEVQREFLRPVGEGWGGEGKAKPESVSLLEVIKRVKPTVLIGCSTAAGKFTQEVVEAMTEGITEDGAKEGARPIILPLSNPSRLVEATPKDILHWSKGRALVATGSPFDEVKMRVHGKDIEFSIAECNNALIYPGIGFGTILSQARTVTDTMLLAGARCLASLSPALGAAKSDTAESALGEYNGESLLPDFGDAPRVNFEVAVAVAVQAVKEGSAGERWVKEELKLEQNAVEKGGDELQEAVRHLAAKKVWVPVYNEYIYDENGLTEL</sequence>
<dbReference type="Pfam" id="PF00390">
    <property type="entry name" value="malic"/>
    <property type="match status" value="1"/>
</dbReference>
<dbReference type="OrthoDB" id="5365701at2759"/>
<evidence type="ECO:0000313" key="9">
    <source>
        <dbReference type="Proteomes" id="UP000567179"/>
    </source>
</evidence>